<accession>A0ABS6U493</accession>
<protein>
    <submittedName>
        <fullName evidence="3">Uncharacterized protein</fullName>
    </submittedName>
</protein>
<feature type="compositionally biased region" description="Acidic residues" evidence="1">
    <location>
        <begin position="101"/>
        <end position="116"/>
    </location>
</feature>
<dbReference type="RefSeq" id="WP_218595332.1">
    <property type="nucleotide sequence ID" value="NZ_JADQDE010000070.1"/>
</dbReference>
<keyword evidence="2" id="KW-0812">Transmembrane</keyword>
<comment type="caution">
    <text evidence="3">The sequence shown here is derived from an EMBL/GenBank/DDBJ whole genome shotgun (WGS) entry which is preliminary data.</text>
</comment>
<feature type="transmembrane region" description="Helical" evidence="2">
    <location>
        <begin position="12"/>
        <end position="32"/>
    </location>
</feature>
<gene>
    <name evidence="3" type="ORF">I4I82_05080</name>
</gene>
<keyword evidence="2" id="KW-1133">Transmembrane helix</keyword>
<dbReference type="Proteomes" id="UP000694300">
    <property type="component" value="Unassembled WGS sequence"/>
</dbReference>
<keyword evidence="4" id="KW-1185">Reference proteome</keyword>
<evidence type="ECO:0000313" key="4">
    <source>
        <dbReference type="Proteomes" id="UP000694300"/>
    </source>
</evidence>
<sequence length="116" mass="12248">MTWQPEHGWPWLAGRWAVTAGAGALLAGAVWFGEPGPDRSLALDPTSVHEVELDPLERAELDGLVPDTGVATADDDKDADKDADKDDGGDDGGDGEGHDSDSDDSEDESRESEESD</sequence>
<evidence type="ECO:0000313" key="3">
    <source>
        <dbReference type="EMBL" id="MBW0127052.1"/>
    </source>
</evidence>
<evidence type="ECO:0000256" key="2">
    <source>
        <dbReference type="SAM" id="Phobius"/>
    </source>
</evidence>
<name>A0ABS6U493_9PSEU</name>
<organism evidence="3 4">
    <name type="scientific">Pseudonocardia oceani</name>
    <dbReference type="NCBI Taxonomy" id="2792013"/>
    <lineage>
        <taxon>Bacteria</taxon>
        <taxon>Bacillati</taxon>
        <taxon>Actinomycetota</taxon>
        <taxon>Actinomycetes</taxon>
        <taxon>Pseudonocardiales</taxon>
        <taxon>Pseudonocardiaceae</taxon>
        <taxon>Pseudonocardia</taxon>
    </lineage>
</organism>
<evidence type="ECO:0000256" key="1">
    <source>
        <dbReference type="SAM" id="MobiDB-lite"/>
    </source>
</evidence>
<proteinExistence type="predicted"/>
<feature type="region of interest" description="Disordered" evidence="1">
    <location>
        <begin position="57"/>
        <end position="116"/>
    </location>
</feature>
<dbReference type="EMBL" id="JADQDF010000001">
    <property type="protein sequence ID" value="MBW0127052.1"/>
    <property type="molecule type" value="Genomic_DNA"/>
</dbReference>
<keyword evidence="2" id="KW-0472">Membrane</keyword>
<reference evidence="3 4" key="1">
    <citation type="submission" date="2020-11" db="EMBL/GenBank/DDBJ databases">
        <title>Pseudonocardia abyssalis sp. nov. and Pseudonocardia oceani sp. nov., description and phylogenomic analysis of two novel actinomycetes isolated from the deep Southern Ocean.</title>
        <authorList>
            <person name="Parra J."/>
        </authorList>
    </citation>
    <scope>NUCLEOTIDE SEQUENCE [LARGE SCALE GENOMIC DNA]</scope>
    <source>
        <strain evidence="4">KRD185</strain>
    </source>
</reference>